<proteinExistence type="predicted"/>
<dbReference type="Proteomes" id="UP000886858">
    <property type="component" value="Unassembled WGS sequence"/>
</dbReference>
<name>A0A9D2I620_9FIRM</name>
<evidence type="ECO:0000313" key="2">
    <source>
        <dbReference type="Proteomes" id="UP000886858"/>
    </source>
</evidence>
<evidence type="ECO:0000313" key="1">
    <source>
        <dbReference type="EMBL" id="HJA93010.1"/>
    </source>
</evidence>
<gene>
    <name evidence="1" type="ORF">H9717_07825</name>
</gene>
<sequence length="99" mass="11718">MQAIFEARLMDYPDKIAGKQERIILSAFLKGYHQERPFTNKQREVFPYLYALVSAFWSDDIKWNENSLCHAVEAGDTETAHQWLKEIYIRILSRPKMPL</sequence>
<dbReference type="AlphaFoldDB" id="A0A9D2I620"/>
<dbReference type="EMBL" id="DWYY01000081">
    <property type="protein sequence ID" value="HJA93010.1"/>
    <property type="molecule type" value="Genomic_DNA"/>
</dbReference>
<accession>A0A9D2I620</accession>
<comment type="caution">
    <text evidence="1">The sequence shown here is derived from an EMBL/GenBank/DDBJ whole genome shotgun (WGS) entry which is preliminary data.</text>
</comment>
<reference evidence="1" key="1">
    <citation type="journal article" date="2021" name="PeerJ">
        <title>Extensive microbial diversity within the chicken gut microbiome revealed by metagenomics and culture.</title>
        <authorList>
            <person name="Gilroy R."/>
            <person name="Ravi A."/>
            <person name="Getino M."/>
            <person name="Pursley I."/>
            <person name="Horton D.L."/>
            <person name="Alikhan N.F."/>
            <person name="Baker D."/>
            <person name="Gharbi K."/>
            <person name="Hall N."/>
            <person name="Watson M."/>
            <person name="Adriaenssens E.M."/>
            <person name="Foster-Nyarko E."/>
            <person name="Jarju S."/>
            <person name="Secka A."/>
            <person name="Antonio M."/>
            <person name="Oren A."/>
            <person name="Chaudhuri R.R."/>
            <person name="La Ragione R."/>
            <person name="Hildebrand F."/>
            <person name="Pallen M.J."/>
        </authorList>
    </citation>
    <scope>NUCLEOTIDE SEQUENCE</scope>
    <source>
        <strain evidence="1">CHK179-7159</strain>
    </source>
</reference>
<protein>
    <submittedName>
        <fullName evidence="1">Uncharacterized protein</fullName>
    </submittedName>
</protein>
<reference evidence="1" key="2">
    <citation type="submission" date="2021-04" db="EMBL/GenBank/DDBJ databases">
        <authorList>
            <person name="Gilroy R."/>
        </authorList>
    </citation>
    <scope>NUCLEOTIDE SEQUENCE</scope>
    <source>
        <strain evidence="1">CHK179-7159</strain>
    </source>
</reference>
<organism evidence="1 2">
    <name type="scientific">Candidatus Eisenbergiella merdipullorum</name>
    <dbReference type="NCBI Taxonomy" id="2838553"/>
    <lineage>
        <taxon>Bacteria</taxon>
        <taxon>Bacillati</taxon>
        <taxon>Bacillota</taxon>
        <taxon>Clostridia</taxon>
        <taxon>Lachnospirales</taxon>
        <taxon>Lachnospiraceae</taxon>
        <taxon>Eisenbergiella</taxon>
    </lineage>
</organism>